<proteinExistence type="predicted"/>
<dbReference type="EMBL" id="LVZM01022789">
    <property type="protein sequence ID" value="OUC40478.1"/>
    <property type="molecule type" value="Genomic_DNA"/>
</dbReference>
<dbReference type="AlphaFoldDB" id="A0A1Y3EBF0"/>
<evidence type="ECO:0000313" key="2">
    <source>
        <dbReference type="Proteomes" id="UP000243006"/>
    </source>
</evidence>
<accession>A0A1Y3EBF0</accession>
<gene>
    <name evidence="1" type="ORF">D917_04032</name>
</gene>
<organism evidence="1 2">
    <name type="scientific">Trichinella nativa</name>
    <dbReference type="NCBI Taxonomy" id="6335"/>
    <lineage>
        <taxon>Eukaryota</taxon>
        <taxon>Metazoa</taxon>
        <taxon>Ecdysozoa</taxon>
        <taxon>Nematoda</taxon>
        <taxon>Enoplea</taxon>
        <taxon>Dorylaimia</taxon>
        <taxon>Trichinellida</taxon>
        <taxon>Trichinellidae</taxon>
        <taxon>Trichinella</taxon>
    </lineage>
</organism>
<protein>
    <submittedName>
        <fullName evidence="1">Uncharacterized protein</fullName>
    </submittedName>
</protein>
<comment type="caution">
    <text evidence="1">The sequence shown here is derived from an EMBL/GenBank/DDBJ whole genome shotgun (WGS) entry which is preliminary data.</text>
</comment>
<sequence length="103" mass="11838">MTRDEANEMHKDAVVDIRCSAQVVDPREYVEEEFLKLLGYPMSCFCSPDDFYKLLDEIGAINLPSQSDSSNSMSITEAVQYFFTSITDRILVIRNYYCSNDPM</sequence>
<name>A0A1Y3EBF0_9BILA</name>
<dbReference type="Proteomes" id="UP000243006">
    <property type="component" value="Unassembled WGS sequence"/>
</dbReference>
<evidence type="ECO:0000313" key="1">
    <source>
        <dbReference type="EMBL" id="OUC40478.1"/>
    </source>
</evidence>
<reference evidence="1 2" key="1">
    <citation type="submission" date="2015-04" db="EMBL/GenBank/DDBJ databases">
        <title>Draft genome of the roundworm Trichinella nativa.</title>
        <authorList>
            <person name="Mitreva M."/>
        </authorList>
    </citation>
    <scope>NUCLEOTIDE SEQUENCE [LARGE SCALE GENOMIC DNA]</scope>
    <source>
        <strain evidence="1 2">ISS45</strain>
    </source>
</reference>